<evidence type="ECO:0000313" key="15">
    <source>
        <dbReference type="EMBL" id="KDR10618.1"/>
    </source>
</evidence>
<dbReference type="InterPro" id="IPR000326">
    <property type="entry name" value="PAP2/HPO"/>
</dbReference>
<comment type="similarity">
    <text evidence="3">Belongs to the glucose-6-phosphatase family.</text>
</comment>
<comment type="pathway">
    <text evidence="2">Carbohydrate biosynthesis; gluconeogenesis.</text>
</comment>
<evidence type="ECO:0000259" key="14">
    <source>
        <dbReference type="SMART" id="SM00014"/>
    </source>
</evidence>
<proteinExistence type="inferred from homology"/>
<dbReference type="SUPFAM" id="SSF48317">
    <property type="entry name" value="Acid phosphatase/Vanadium-dependent haloperoxidase"/>
    <property type="match status" value="1"/>
</dbReference>
<evidence type="ECO:0000313" key="16">
    <source>
        <dbReference type="Proteomes" id="UP000027135"/>
    </source>
</evidence>
<organism evidence="15 16">
    <name type="scientific">Zootermopsis nevadensis</name>
    <name type="common">Dampwood termite</name>
    <dbReference type="NCBI Taxonomy" id="136037"/>
    <lineage>
        <taxon>Eukaryota</taxon>
        <taxon>Metazoa</taxon>
        <taxon>Ecdysozoa</taxon>
        <taxon>Arthropoda</taxon>
        <taxon>Hexapoda</taxon>
        <taxon>Insecta</taxon>
        <taxon>Pterygota</taxon>
        <taxon>Neoptera</taxon>
        <taxon>Polyneoptera</taxon>
        <taxon>Dictyoptera</taxon>
        <taxon>Blattodea</taxon>
        <taxon>Blattoidea</taxon>
        <taxon>Termitoidae</taxon>
        <taxon>Termopsidae</taxon>
        <taxon>Zootermopsis</taxon>
    </lineage>
</organism>
<dbReference type="OMA" id="ELHINEW"/>
<keyword evidence="7" id="KW-0378">Hydrolase</keyword>
<gene>
    <name evidence="15" type="ORF">L798_15146</name>
</gene>
<evidence type="ECO:0000256" key="11">
    <source>
        <dbReference type="PIRSR" id="PIRSR000905-1"/>
    </source>
</evidence>
<evidence type="ECO:0000256" key="3">
    <source>
        <dbReference type="ARBA" id="ARBA00009266"/>
    </source>
</evidence>
<dbReference type="InterPro" id="IPR036938">
    <property type="entry name" value="PAP2/HPO_sf"/>
</dbReference>
<evidence type="ECO:0000256" key="1">
    <source>
        <dbReference type="ARBA" id="ARBA00004477"/>
    </source>
</evidence>
<feature type="transmembrane region" description="Helical" evidence="13">
    <location>
        <begin position="235"/>
        <end position="252"/>
    </location>
</feature>
<dbReference type="AlphaFoldDB" id="A0A067QMF8"/>
<keyword evidence="8" id="KW-0256">Endoplasmic reticulum</keyword>
<keyword evidence="9 13" id="KW-1133">Transmembrane helix</keyword>
<dbReference type="GO" id="GO:0006094">
    <property type="term" value="P:gluconeogenesis"/>
    <property type="evidence" value="ECO:0007669"/>
    <property type="project" value="UniProtKB-UniPathway"/>
</dbReference>
<name>A0A067QMF8_ZOONE</name>
<feature type="binding site" evidence="12">
    <location>
        <position position="189"/>
    </location>
    <ligand>
        <name>substrate</name>
    </ligand>
</feature>
<dbReference type="EMBL" id="KK853150">
    <property type="protein sequence ID" value="KDR10618.1"/>
    <property type="molecule type" value="Genomic_DNA"/>
</dbReference>
<dbReference type="Gene3D" id="1.20.144.10">
    <property type="entry name" value="Phosphatidic acid phosphatase type 2/haloperoxidase"/>
    <property type="match status" value="1"/>
</dbReference>
<reference evidence="15 16" key="1">
    <citation type="journal article" date="2014" name="Nat. Commun.">
        <title>Molecular traces of alternative social organization in a termite genome.</title>
        <authorList>
            <person name="Terrapon N."/>
            <person name="Li C."/>
            <person name="Robertson H.M."/>
            <person name="Ji L."/>
            <person name="Meng X."/>
            <person name="Booth W."/>
            <person name="Chen Z."/>
            <person name="Childers C.P."/>
            <person name="Glastad K.M."/>
            <person name="Gokhale K."/>
            <person name="Gowin J."/>
            <person name="Gronenberg W."/>
            <person name="Hermansen R.A."/>
            <person name="Hu H."/>
            <person name="Hunt B.G."/>
            <person name="Huylmans A.K."/>
            <person name="Khalil S.M."/>
            <person name="Mitchell R.D."/>
            <person name="Munoz-Torres M.C."/>
            <person name="Mustard J.A."/>
            <person name="Pan H."/>
            <person name="Reese J.T."/>
            <person name="Scharf M.E."/>
            <person name="Sun F."/>
            <person name="Vogel H."/>
            <person name="Xiao J."/>
            <person name="Yang W."/>
            <person name="Yang Z."/>
            <person name="Yang Z."/>
            <person name="Zhou J."/>
            <person name="Zhu J."/>
            <person name="Brent C.S."/>
            <person name="Elsik C.G."/>
            <person name="Goodisman M.A."/>
            <person name="Liberles D.A."/>
            <person name="Roe R.M."/>
            <person name="Vargo E.L."/>
            <person name="Vilcinskas A."/>
            <person name="Wang J."/>
            <person name="Bornberg-Bauer E."/>
            <person name="Korb J."/>
            <person name="Zhang G."/>
            <person name="Liebig J."/>
        </authorList>
    </citation>
    <scope>NUCLEOTIDE SEQUENCE [LARGE SCALE GENOMIC DNA]</scope>
    <source>
        <tissue evidence="15">Whole organism</tissue>
    </source>
</reference>
<protein>
    <recommendedName>
        <fullName evidence="4">glucose-6-phosphatase</fullName>
        <ecNumber evidence="4">3.1.3.9</ecNumber>
    </recommendedName>
</protein>
<dbReference type="PANTHER" id="PTHR12591">
    <property type="entry name" value="GLUCOSE-6-PHOSPHATASE"/>
    <property type="match status" value="1"/>
</dbReference>
<dbReference type="eggNOG" id="ENOG502QS9B">
    <property type="taxonomic scope" value="Eukaryota"/>
</dbReference>
<dbReference type="InterPro" id="IPR016275">
    <property type="entry name" value="Glucose-6-phosphatase"/>
</dbReference>
<evidence type="ECO:0000256" key="8">
    <source>
        <dbReference type="ARBA" id="ARBA00022824"/>
    </source>
</evidence>
<evidence type="ECO:0000256" key="7">
    <source>
        <dbReference type="ARBA" id="ARBA00022801"/>
    </source>
</evidence>
<feature type="transmembrane region" description="Helical" evidence="13">
    <location>
        <begin position="342"/>
        <end position="362"/>
    </location>
</feature>
<evidence type="ECO:0000256" key="9">
    <source>
        <dbReference type="ARBA" id="ARBA00022989"/>
    </source>
</evidence>
<dbReference type="PIRSF" id="PIRSF000905">
    <property type="entry name" value="Glucose-6-phosphatase"/>
    <property type="match status" value="1"/>
</dbReference>
<dbReference type="GO" id="GO:0004346">
    <property type="term" value="F:glucose-6-phosphatase activity"/>
    <property type="evidence" value="ECO:0007669"/>
    <property type="project" value="UniProtKB-EC"/>
</dbReference>
<dbReference type="FunCoup" id="A0A067QMF8">
    <property type="interactions" value="168"/>
</dbReference>
<dbReference type="Pfam" id="PF01569">
    <property type="entry name" value="PAP2"/>
    <property type="match status" value="1"/>
</dbReference>
<evidence type="ECO:0000256" key="5">
    <source>
        <dbReference type="ARBA" id="ARBA00022432"/>
    </source>
</evidence>
<feature type="active site" description="Nucleophile" evidence="11">
    <location>
        <position position="195"/>
    </location>
</feature>
<dbReference type="GO" id="GO:0051156">
    <property type="term" value="P:glucose 6-phosphate metabolic process"/>
    <property type="evidence" value="ECO:0007669"/>
    <property type="project" value="TreeGrafter"/>
</dbReference>
<keyword evidence="6 13" id="KW-0812">Transmembrane</keyword>
<dbReference type="STRING" id="136037.A0A067QMF8"/>
<evidence type="ECO:0000256" key="6">
    <source>
        <dbReference type="ARBA" id="ARBA00022692"/>
    </source>
</evidence>
<dbReference type="UniPathway" id="UPA00138"/>
<feature type="transmembrane region" description="Helical" evidence="13">
    <location>
        <begin position="196"/>
        <end position="215"/>
    </location>
</feature>
<evidence type="ECO:0000256" key="13">
    <source>
        <dbReference type="SAM" id="Phobius"/>
    </source>
</evidence>
<feature type="binding site" evidence="12">
    <location>
        <position position="100"/>
    </location>
    <ligand>
        <name>substrate</name>
    </ligand>
</feature>
<keyword evidence="5" id="KW-0312">Gluconeogenesis</keyword>
<dbReference type="PANTHER" id="PTHR12591:SF0">
    <property type="entry name" value="FI19814P1"/>
    <property type="match status" value="1"/>
</dbReference>
<evidence type="ECO:0000256" key="2">
    <source>
        <dbReference type="ARBA" id="ARBA00004742"/>
    </source>
</evidence>
<evidence type="ECO:0000256" key="10">
    <source>
        <dbReference type="ARBA" id="ARBA00023136"/>
    </source>
</evidence>
<dbReference type="SMART" id="SM00014">
    <property type="entry name" value="acidPPc"/>
    <property type="match status" value="1"/>
</dbReference>
<keyword evidence="10 13" id="KW-0472">Membrane</keyword>
<feature type="transmembrane region" description="Helical" evidence="13">
    <location>
        <begin position="314"/>
        <end position="330"/>
    </location>
</feature>
<dbReference type="InParanoid" id="A0A067QMF8"/>
<keyword evidence="16" id="KW-1185">Reference proteome</keyword>
<feature type="active site" description="Proton donor" evidence="11">
    <location>
        <position position="136"/>
    </location>
</feature>
<sequence>MSVLYCKVTRHLWFSGETMNISEEVRRLGALGIKSIQTTFPRGDNFFFSISYFADPLYSFTYLVPLTAGLNTGLAADMLMVSIMAEWFNTLLKWLLMDHRPFWWVHETNVYGKGLRPLLRQTPLTCETGPGSPSGHVQGASSLMYVVLQHVIRTFIVSSKKMDGSMKRYVRVTLWTLYTLLMILVSISRLYTATHFPHQTLLGLVAGLFTAWLFIEEGQYTLTERWRSASRLQMLLGGVAMIAVSFGAYWLQRLLGVDPQWSVRLAFKWCEQPDWIHVNTTPLFSLVRDCGSMFGLAMASPATTRIYKQTHNNIIITMICTLFLMVAFNFATDAVPTSDVRLFYVCQFILHAVKPYLLFIGIPQVARFVKQKQH</sequence>
<dbReference type="Proteomes" id="UP000027135">
    <property type="component" value="Unassembled WGS sequence"/>
</dbReference>
<feature type="transmembrane region" description="Helical" evidence="13">
    <location>
        <begin position="169"/>
        <end position="190"/>
    </location>
</feature>
<comment type="subcellular location">
    <subcellularLocation>
        <location evidence="1">Endoplasmic reticulum membrane</location>
        <topology evidence="1">Multi-pass membrane protein</topology>
    </subcellularLocation>
</comment>
<dbReference type="EC" id="3.1.3.9" evidence="4"/>
<evidence type="ECO:0000256" key="4">
    <source>
        <dbReference type="ARBA" id="ARBA00012634"/>
    </source>
</evidence>
<accession>A0A067QMF8</accession>
<feature type="domain" description="Phosphatidic acid phosphatase type 2/haloperoxidase" evidence="14">
    <location>
        <begin position="75"/>
        <end position="215"/>
    </location>
</feature>
<dbReference type="GO" id="GO:0005789">
    <property type="term" value="C:endoplasmic reticulum membrane"/>
    <property type="evidence" value="ECO:0007669"/>
    <property type="project" value="UniProtKB-SubCell"/>
</dbReference>
<evidence type="ECO:0000256" key="12">
    <source>
        <dbReference type="PIRSR" id="PIRSR000905-2"/>
    </source>
</evidence>